<organism evidence="4 5">
    <name type="scientific">Rotaria socialis</name>
    <dbReference type="NCBI Taxonomy" id="392032"/>
    <lineage>
        <taxon>Eukaryota</taxon>
        <taxon>Metazoa</taxon>
        <taxon>Spiralia</taxon>
        <taxon>Gnathifera</taxon>
        <taxon>Rotifera</taxon>
        <taxon>Eurotatoria</taxon>
        <taxon>Bdelloidea</taxon>
        <taxon>Philodinida</taxon>
        <taxon>Philodinidae</taxon>
        <taxon>Rotaria</taxon>
    </lineage>
</organism>
<dbReference type="InterPro" id="IPR011990">
    <property type="entry name" value="TPR-like_helical_dom_sf"/>
</dbReference>
<dbReference type="PANTHER" id="PTHR15696:SF0">
    <property type="entry name" value="TELOMERASE-BINDING PROTEIN EST1A"/>
    <property type="match status" value="1"/>
</dbReference>
<evidence type="ECO:0000313" key="5">
    <source>
        <dbReference type="Proteomes" id="UP000663873"/>
    </source>
</evidence>
<comment type="caution">
    <text evidence="4">The sequence shown here is derived from an EMBL/GenBank/DDBJ whole genome shotgun (WGS) entry which is preliminary data.</text>
</comment>
<dbReference type="InterPro" id="IPR002716">
    <property type="entry name" value="PIN_dom"/>
</dbReference>
<feature type="compositionally biased region" description="Polar residues" evidence="2">
    <location>
        <begin position="272"/>
        <end position="291"/>
    </location>
</feature>
<dbReference type="Pfam" id="PF10373">
    <property type="entry name" value="EST1_DNA_bind"/>
    <property type="match status" value="1"/>
</dbReference>
<evidence type="ECO:0000259" key="3">
    <source>
        <dbReference type="SMART" id="SM00670"/>
    </source>
</evidence>
<reference evidence="4" key="1">
    <citation type="submission" date="2021-02" db="EMBL/GenBank/DDBJ databases">
        <authorList>
            <person name="Nowell W R."/>
        </authorList>
    </citation>
    <scope>NUCLEOTIDE SEQUENCE</scope>
</reference>
<feature type="region of interest" description="Disordered" evidence="2">
    <location>
        <begin position="249"/>
        <end position="291"/>
    </location>
</feature>
<dbReference type="SUPFAM" id="SSF48452">
    <property type="entry name" value="TPR-like"/>
    <property type="match status" value="1"/>
</dbReference>
<dbReference type="EMBL" id="CAJOBP010006018">
    <property type="protein sequence ID" value="CAF4483184.1"/>
    <property type="molecule type" value="Genomic_DNA"/>
</dbReference>
<dbReference type="AlphaFoldDB" id="A0A820U8Z7"/>
<evidence type="ECO:0000313" key="4">
    <source>
        <dbReference type="EMBL" id="CAF4483184.1"/>
    </source>
</evidence>
<dbReference type="SMART" id="SM00670">
    <property type="entry name" value="PINc"/>
    <property type="match status" value="1"/>
</dbReference>
<dbReference type="GO" id="GO:0005697">
    <property type="term" value="C:telomerase holoenzyme complex"/>
    <property type="evidence" value="ECO:0007669"/>
    <property type="project" value="TreeGrafter"/>
</dbReference>
<dbReference type="InterPro" id="IPR018834">
    <property type="entry name" value="DNA/RNA-bd_Est1-type"/>
</dbReference>
<dbReference type="Gene3D" id="3.40.50.1010">
    <property type="entry name" value="5'-nuclease"/>
    <property type="match status" value="1"/>
</dbReference>
<proteinExistence type="predicted"/>
<dbReference type="GO" id="GO:0042162">
    <property type="term" value="F:telomeric DNA binding"/>
    <property type="evidence" value="ECO:0007669"/>
    <property type="project" value="TreeGrafter"/>
</dbReference>
<dbReference type="GO" id="GO:0070034">
    <property type="term" value="F:telomerase RNA binding"/>
    <property type="evidence" value="ECO:0007669"/>
    <property type="project" value="TreeGrafter"/>
</dbReference>
<name>A0A820U8Z7_9BILA</name>
<dbReference type="GO" id="GO:0000184">
    <property type="term" value="P:nuclear-transcribed mRNA catabolic process, nonsense-mediated decay"/>
    <property type="evidence" value="ECO:0007669"/>
    <property type="project" value="UniProtKB-KW"/>
</dbReference>
<protein>
    <recommendedName>
        <fullName evidence="3">PIN domain-containing protein</fullName>
    </recommendedName>
</protein>
<dbReference type="Proteomes" id="UP000663873">
    <property type="component" value="Unassembled WGS sequence"/>
</dbReference>
<dbReference type="SUPFAM" id="SSF88723">
    <property type="entry name" value="PIN domain-like"/>
    <property type="match status" value="1"/>
</dbReference>
<feature type="domain" description="PIN" evidence="3">
    <location>
        <begin position="339"/>
        <end position="488"/>
    </location>
</feature>
<accession>A0A820U8Z7</accession>
<keyword evidence="5" id="KW-1185">Reference proteome</keyword>
<evidence type="ECO:0000256" key="1">
    <source>
        <dbReference type="ARBA" id="ARBA00023161"/>
    </source>
</evidence>
<sequence>MESYTELCSRMLRQFQYLLRQDPCVFGRQQLVQMMAINMYQIEVAKQVNVSVDIVVRSQYEESSLQLSLDMFGLLTEQTSLIIEHHLKARSVISNADKPAPIFNSWLRHVFPSLKIFTDWMTCNANSFIPLPDQLPAEFGPHPDILMSLAKVINLIRTIDRTHIQLGSNLTIPVILEEDIELSGFYPLLTLPADTLQTTSDTPLDEAKDCKRIIRLCFFADYLCGLKQPVFIYNVQQKTYHPALKSAIHSERSKSPANDNPNSSIEHEFHTSEPTSPLPNSNSTDQSSPDTIINGIDMKELKLKKRQLEHQLAEKQKQEQVVKDILNTSRLIEIEVIPRFIVLDTNCFVNYLPIIYKLIKQGRFIIIIPLIVICELDKLSVTTIADDDSYEHAEMVRRQSIQAVKMIEECFASKERRVQAMTGEGTVLDSIQFRNEVKKNESNDDTILGCCLKYCRDNPREFFPQNKDGAIRLHREVVLITDDRNLRLKAQARNVPVKDLMKFFELAQVVL</sequence>
<dbReference type="Pfam" id="PF13638">
    <property type="entry name" value="PIN_4"/>
    <property type="match status" value="1"/>
</dbReference>
<dbReference type="PANTHER" id="PTHR15696">
    <property type="entry name" value="SMG-7 SUPPRESSOR WITH MORPHOLOGICAL EFFECT ON GENITALIA PROTEIN 7"/>
    <property type="match status" value="1"/>
</dbReference>
<dbReference type="InterPro" id="IPR029060">
    <property type="entry name" value="PIN-like_dom_sf"/>
</dbReference>
<keyword evidence="1" id="KW-0866">Nonsense-mediated mRNA decay</keyword>
<dbReference type="InterPro" id="IPR045153">
    <property type="entry name" value="Est1/Ebs1-like"/>
</dbReference>
<evidence type="ECO:0000256" key="2">
    <source>
        <dbReference type="SAM" id="MobiDB-lite"/>
    </source>
</evidence>
<feature type="compositionally biased region" description="Polar residues" evidence="2">
    <location>
        <begin position="255"/>
        <end position="264"/>
    </location>
</feature>
<gene>
    <name evidence="4" type="ORF">UJA718_LOCUS25091</name>
</gene>